<proteinExistence type="predicted"/>
<sequence length="63" mass="7217">MNAQSTEKENIIRLLLSGQEENITLGLQIAEALQIDISDLKQDIEYVYNWWQGEDGSCLQISF</sequence>
<evidence type="ECO:0000313" key="2">
    <source>
        <dbReference type="Proteomes" id="UP001228581"/>
    </source>
</evidence>
<evidence type="ECO:0000313" key="1">
    <source>
        <dbReference type="EMBL" id="MDJ1492974.1"/>
    </source>
</evidence>
<accession>A0ABT7CGV4</accession>
<dbReference type="Proteomes" id="UP001228581">
    <property type="component" value="Unassembled WGS sequence"/>
</dbReference>
<comment type="caution">
    <text evidence="1">The sequence shown here is derived from an EMBL/GenBank/DDBJ whole genome shotgun (WGS) entry which is preliminary data.</text>
</comment>
<organism evidence="1 2">
    <name type="scientific">Xanthocytophaga flava</name>
    <dbReference type="NCBI Taxonomy" id="3048013"/>
    <lineage>
        <taxon>Bacteria</taxon>
        <taxon>Pseudomonadati</taxon>
        <taxon>Bacteroidota</taxon>
        <taxon>Cytophagia</taxon>
        <taxon>Cytophagales</taxon>
        <taxon>Rhodocytophagaceae</taxon>
        <taxon>Xanthocytophaga</taxon>
    </lineage>
</organism>
<keyword evidence="2" id="KW-1185">Reference proteome</keyword>
<dbReference type="RefSeq" id="WP_313994563.1">
    <property type="nucleotide sequence ID" value="NZ_JASJOT010000004.1"/>
</dbReference>
<reference evidence="1 2" key="1">
    <citation type="submission" date="2023-05" db="EMBL/GenBank/DDBJ databases">
        <authorList>
            <person name="Zhang X."/>
        </authorList>
    </citation>
    <scope>NUCLEOTIDE SEQUENCE [LARGE SCALE GENOMIC DNA]</scope>
    <source>
        <strain evidence="1 2">DM2B3-1</strain>
    </source>
</reference>
<gene>
    <name evidence="1" type="ORF">QNI19_08525</name>
</gene>
<name>A0ABT7CGV4_9BACT</name>
<dbReference type="EMBL" id="JASJOT010000004">
    <property type="protein sequence ID" value="MDJ1492974.1"/>
    <property type="molecule type" value="Genomic_DNA"/>
</dbReference>
<protein>
    <submittedName>
        <fullName evidence="1">Uncharacterized protein</fullName>
    </submittedName>
</protein>